<keyword evidence="4" id="KW-1185">Reference proteome</keyword>
<keyword evidence="3" id="KW-0378">Hydrolase</keyword>
<dbReference type="GO" id="GO:0006506">
    <property type="term" value="P:GPI anchor biosynthetic process"/>
    <property type="evidence" value="ECO:0007669"/>
    <property type="project" value="TreeGrafter"/>
</dbReference>
<comment type="caution">
    <text evidence="3">The sequence shown here is derived from an EMBL/GenBank/DDBJ whole genome shotgun (WGS) entry which is preliminary data.</text>
</comment>
<dbReference type="GO" id="GO:0004527">
    <property type="term" value="F:exonuclease activity"/>
    <property type="evidence" value="ECO:0007669"/>
    <property type="project" value="UniProtKB-KW"/>
</dbReference>
<dbReference type="EMBL" id="QWGR01000014">
    <property type="protein sequence ID" value="RIJ46461.1"/>
    <property type="molecule type" value="Genomic_DNA"/>
</dbReference>
<feature type="signal peptide" evidence="1">
    <location>
        <begin position="1"/>
        <end position="20"/>
    </location>
</feature>
<organism evidence="3 4">
    <name type="scientific">Maribellus luteus</name>
    <dbReference type="NCBI Taxonomy" id="2305463"/>
    <lineage>
        <taxon>Bacteria</taxon>
        <taxon>Pseudomonadati</taxon>
        <taxon>Bacteroidota</taxon>
        <taxon>Bacteroidia</taxon>
        <taxon>Marinilabiliales</taxon>
        <taxon>Prolixibacteraceae</taxon>
        <taxon>Maribellus</taxon>
    </lineage>
</organism>
<accession>A0A399SW54</accession>
<keyword evidence="3" id="KW-0255">Endonuclease</keyword>
<evidence type="ECO:0000256" key="1">
    <source>
        <dbReference type="SAM" id="SignalP"/>
    </source>
</evidence>
<evidence type="ECO:0000313" key="4">
    <source>
        <dbReference type="Proteomes" id="UP000265926"/>
    </source>
</evidence>
<dbReference type="InterPro" id="IPR005135">
    <property type="entry name" value="Endo/exonuclease/phosphatase"/>
</dbReference>
<sequence length="294" mass="34056">MKIIYYILLVLCAISLNSSAQKEIKVMTYNMLAGLGDEANYGEGRHEKFVEWVKEQKPDVIALQELYREEKTLLKDAKTWEHKYTAKRGALGLCSNAPIEEVNKYKIEGLWHGLLHCKTYGIDFFVVHLSPASWEYRLKETRIIKNIVDSITDNSNKYILLGDFNAHSPFDCELYKQNPDLILKYKGGKANGTSKNLNGEFVDYSVMSSFYSYPLIDVTEQFVPWYKRHTFPTPILIDVWRTAGNIGRTPERIDYILTSIEMSKKCKSVKIYNVEENDYLSDHYPLEAIFSIEE</sequence>
<protein>
    <submittedName>
        <fullName evidence="3">Endonuclease/exonuclease/phosphatase family protein</fullName>
    </submittedName>
</protein>
<keyword evidence="1" id="KW-0732">Signal</keyword>
<gene>
    <name evidence="3" type="ORF">D1614_18795</name>
</gene>
<dbReference type="InterPro" id="IPR036691">
    <property type="entry name" value="Endo/exonu/phosph_ase_sf"/>
</dbReference>
<dbReference type="Proteomes" id="UP000265926">
    <property type="component" value="Unassembled WGS sequence"/>
</dbReference>
<keyword evidence="3" id="KW-0269">Exonuclease</keyword>
<feature type="chain" id="PRO_5017269460" evidence="1">
    <location>
        <begin position="21"/>
        <end position="294"/>
    </location>
</feature>
<dbReference type="Pfam" id="PF03372">
    <property type="entry name" value="Exo_endo_phos"/>
    <property type="match status" value="1"/>
</dbReference>
<dbReference type="PANTHER" id="PTHR14859">
    <property type="entry name" value="CALCOFLUOR WHITE HYPERSENSITIVE PROTEIN PRECURSOR"/>
    <property type="match status" value="1"/>
</dbReference>
<dbReference type="RefSeq" id="WP_119439527.1">
    <property type="nucleotide sequence ID" value="NZ_QWGR01000014.1"/>
</dbReference>
<evidence type="ECO:0000313" key="3">
    <source>
        <dbReference type="EMBL" id="RIJ46461.1"/>
    </source>
</evidence>
<keyword evidence="3" id="KW-0540">Nuclease</keyword>
<dbReference type="SUPFAM" id="SSF56219">
    <property type="entry name" value="DNase I-like"/>
    <property type="match status" value="1"/>
</dbReference>
<evidence type="ECO:0000259" key="2">
    <source>
        <dbReference type="Pfam" id="PF03372"/>
    </source>
</evidence>
<dbReference type="PANTHER" id="PTHR14859:SF1">
    <property type="entry name" value="PGAP2-INTERACTING PROTEIN"/>
    <property type="match status" value="1"/>
</dbReference>
<proteinExistence type="predicted"/>
<feature type="domain" description="Endonuclease/exonuclease/phosphatase" evidence="2">
    <location>
        <begin position="27"/>
        <end position="283"/>
    </location>
</feature>
<reference evidence="3 4" key="1">
    <citation type="submission" date="2018-08" db="EMBL/GenBank/DDBJ databases">
        <title>Pallidiluteibacterium maritimus gen. nov., sp. nov., isolated from coastal sediment.</title>
        <authorList>
            <person name="Zhou L.Y."/>
        </authorList>
    </citation>
    <scope>NUCLEOTIDE SEQUENCE [LARGE SCALE GENOMIC DNA]</scope>
    <source>
        <strain evidence="3 4">XSD2</strain>
    </source>
</reference>
<dbReference type="AlphaFoldDB" id="A0A399SW54"/>
<dbReference type="GO" id="GO:0016020">
    <property type="term" value="C:membrane"/>
    <property type="evidence" value="ECO:0007669"/>
    <property type="project" value="GOC"/>
</dbReference>
<dbReference type="GO" id="GO:0004519">
    <property type="term" value="F:endonuclease activity"/>
    <property type="evidence" value="ECO:0007669"/>
    <property type="project" value="UniProtKB-KW"/>
</dbReference>
<dbReference type="Gene3D" id="3.60.10.10">
    <property type="entry name" value="Endonuclease/exonuclease/phosphatase"/>
    <property type="match status" value="1"/>
</dbReference>
<name>A0A399SW54_9BACT</name>
<dbReference type="InterPro" id="IPR051916">
    <property type="entry name" value="GPI-anchor_lipid_remodeler"/>
</dbReference>
<dbReference type="OrthoDB" id="9778989at2"/>